<evidence type="ECO:0000313" key="2">
    <source>
        <dbReference type="EMBL" id="RWR81495.1"/>
    </source>
</evidence>
<protein>
    <submittedName>
        <fullName evidence="2">F-box/FBD/LRR-repeat protein isoform X1</fullName>
    </submittedName>
</protein>
<dbReference type="EMBL" id="QPKB01000003">
    <property type="protein sequence ID" value="RWR81495.1"/>
    <property type="molecule type" value="Genomic_DNA"/>
</dbReference>
<comment type="caution">
    <text evidence="2">The sequence shown here is derived from an EMBL/GenBank/DDBJ whole genome shotgun (WGS) entry which is preliminary data.</text>
</comment>
<feature type="domain" description="F-box/LRR-repeat protein 15/At3g58940/PEG3-like LRR" evidence="1">
    <location>
        <begin position="33"/>
        <end position="164"/>
    </location>
</feature>
<dbReference type="SUPFAM" id="SSF52047">
    <property type="entry name" value="RNI-like"/>
    <property type="match status" value="1"/>
</dbReference>
<proteinExistence type="predicted"/>
<accession>A0A3S4NTM9</accession>
<dbReference type="PANTHER" id="PTHR31639">
    <property type="entry name" value="F-BOX PROTEIN-LIKE"/>
    <property type="match status" value="1"/>
</dbReference>
<dbReference type="Gene3D" id="3.80.10.10">
    <property type="entry name" value="Ribonuclease Inhibitor"/>
    <property type="match status" value="1"/>
</dbReference>
<gene>
    <name evidence="2" type="ORF">CKAN_01018100</name>
</gene>
<evidence type="ECO:0000313" key="3">
    <source>
        <dbReference type="Proteomes" id="UP000283530"/>
    </source>
</evidence>
<dbReference type="OrthoDB" id="1163429at2759"/>
<sequence length="297" mass="34004">MERANVVEQVLLQHVGSIDKFSCIFYVPRYSQIDSWILILSRNGIKEFILKVKSKDYCDVPSTIFLLCQKLCLLELFNCALKVPPTFTGLRNLLVLQLRFCKFSEDDIAFLISESPLLEKLTLAGFSFSKCLNIHVPNLRYLEILGNFPDLSLGSSPLLTDVSIILHLPNDYSDYLEHHKTCSLIQFTGCLHGICKCKNGNSQDKRLASNPLQTSFPAQDNKCSASIMKEWDRPCHASPFDQLRRWTREAYSRLMQRFEFRERRSGRGGVSSDTKGCCCLLLLILYTRRTDPEALCR</sequence>
<dbReference type="Pfam" id="PF24758">
    <property type="entry name" value="LRR_At5g56370"/>
    <property type="match status" value="1"/>
</dbReference>
<evidence type="ECO:0000259" key="1">
    <source>
        <dbReference type="Pfam" id="PF24758"/>
    </source>
</evidence>
<dbReference type="AlphaFoldDB" id="A0A3S4NTM9"/>
<dbReference type="PANTHER" id="PTHR31639:SF237">
    <property type="entry name" value="F-BOX DOMAIN-CONTAINING PROTEIN"/>
    <property type="match status" value="1"/>
</dbReference>
<name>A0A3S4NTM9_9MAGN</name>
<keyword evidence="3" id="KW-1185">Reference proteome</keyword>
<dbReference type="Proteomes" id="UP000283530">
    <property type="component" value="Unassembled WGS sequence"/>
</dbReference>
<reference evidence="2 3" key="1">
    <citation type="journal article" date="2019" name="Nat. Plants">
        <title>Stout camphor tree genome fills gaps in understanding of flowering plant genome evolution.</title>
        <authorList>
            <person name="Chaw S.M."/>
            <person name="Liu Y.C."/>
            <person name="Wu Y.W."/>
            <person name="Wang H.Y."/>
            <person name="Lin C.I."/>
            <person name="Wu C.S."/>
            <person name="Ke H.M."/>
            <person name="Chang L.Y."/>
            <person name="Hsu C.Y."/>
            <person name="Yang H.T."/>
            <person name="Sudianto E."/>
            <person name="Hsu M.H."/>
            <person name="Wu K.P."/>
            <person name="Wang L.N."/>
            <person name="Leebens-Mack J.H."/>
            <person name="Tsai I.J."/>
        </authorList>
    </citation>
    <scope>NUCLEOTIDE SEQUENCE [LARGE SCALE GENOMIC DNA]</scope>
    <source>
        <strain evidence="3">cv. Chaw 1501</strain>
        <tissue evidence="2">Young leaves</tissue>
    </source>
</reference>
<dbReference type="InterPro" id="IPR032675">
    <property type="entry name" value="LRR_dom_sf"/>
</dbReference>
<organism evidence="2 3">
    <name type="scientific">Cinnamomum micranthum f. kanehirae</name>
    <dbReference type="NCBI Taxonomy" id="337451"/>
    <lineage>
        <taxon>Eukaryota</taxon>
        <taxon>Viridiplantae</taxon>
        <taxon>Streptophyta</taxon>
        <taxon>Embryophyta</taxon>
        <taxon>Tracheophyta</taxon>
        <taxon>Spermatophyta</taxon>
        <taxon>Magnoliopsida</taxon>
        <taxon>Magnoliidae</taxon>
        <taxon>Laurales</taxon>
        <taxon>Lauraceae</taxon>
        <taxon>Cinnamomum</taxon>
    </lineage>
</organism>
<dbReference type="InterPro" id="IPR055411">
    <property type="entry name" value="LRR_FXL15/At3g58940/PEG3-like"/>
</dbReference>